<evidence type="ECO:0000313" key="2">
    <source>
        <dbReference type="EMBL" id="QGW76883.1"/>
    </source>
</evidence>
<dbReference type="EMBL" id="CP046621">
    <property type="protein sequence ID" value="QGW76883.1"/>
    <property type="molecule type" value="Genomic_DNA"/>
</dbReference>
<evidence type="ECO:0008006" key="4">
    <source>
        <dbReference type="Google" id="ProtNLM"/>
    </source>
</evidence>
<feature type="transmembrane region" description="Helical" evidence="1">
    <location>
        <begin position="12"/>
        <end position="33"/>
    </location>
</feature>
<protein>
    <recommendedName>
        <fullName evidence="4">DUF2975 domain-containing protein</fullName>
    </recommendedName>
</protein>
<feature type="transmembrane region" description="Helical" evidence="1">
    <location>
        <begin position="121"/>
        <end position="142"/>
    </location>
</feature>
<organism evidence="2 3">
    <name type="scientific">Pseudomonas alkylphenolica</name>
    <dbReference type="NCBI Taxonomy" id="237609"/>
    <lineage>
        <taxon>Bacteria</taxon>
        <taxon>Pseudomonadati</taxon>
        <taxon>Pseudomonadota</taxon>
        <taxon>Gammaproteobacteria</taxon>
        <taxon>Pseudomonadales</taxon>
        <taxon>Pseudomonadaceae</taxon>
        <taxon>Pseudomonas</taxon>
    </lineage>
</organism>
<accession>A0A6I6GR67</accession>
<sequence>MKRLGTQLLSGLIFPVAPIAAICLISALCRNIWTASFYTPGEDGGEFEPSMAIIGVPILLVLSALILAGLTVLTRWIEGRYEPGIWWRTMMGILRTVLAAGSLMMFLIAAVFFMGDAQGVMTHWQVAVAWAVWGVCAGAFAVQQYRRVLR</sequence>
<evidence type="ECO:0000313" key="3">
    <source>
        <dbReference type="Proteomes" id="UP000426235"/>
    </source>
</evidence>
<name>A0A6I6GR67_9PSED</name>
<reference evidence="2" key="1">
    <citation type="submission" date="2019-12" db="EMBL/GenBank/DDBJ databases">
        <title>Hybrid Genome Assemblies of two High G+C Isolates from Undergraduate Microbiology Courses.</title>
        <authorList>
            <person name="Ne Ville C.J."/>
            <person name="Enright D."/>
            <person name="Hernandez I."/>
            <person name="Dodsworth J."/>
            <person name="Orwin P.M."/>
        </authorList>
    </citation>
    <scope>NUCLEOTIDE SEQUENCE [LARGE SCALE GENOMIC DNA]</scope>
    <source>
        <strain evidence="2">Neo</strain>
    </source>
</reference>
<keyword evidence="1" id="KW-1133">Transmembrane helix</keyword>
<proteinExistence type="predicted"/>
<dbReference type="AlphaFoldDB" id="A0A6I6GR67"/>
<keyword evidence="1" id="KW-0812">Transmembrane</keyword>
<feature type="transmembrane region" description="Helical" evidence="1">
    <location>
        <begin position="93"/>
        <end position="115"/>
    </location>
</feature>
<dbReference type="Proteomes" id="UP000426235">
    <property type="component" value="Chromosome"/>
</dbReference>
<evidence type="ECO:0000256" key="1">
    <source>
        <dbReference type="SAM" id="Phobius"/>
    </source>
</evidence>
<gene>
    <name evidence="2" type="ORF">GPJ81_09420</name>
</gene>
<feature type="transmembrane region" description="Helical" evidence="1">
    <location>
        <begin position="53"/>
        <end position="73"/>
    </location>
</feature>
<keyword evidence="3" id="KW-1185">Reference proteome</keyword>
<keyword evidence="1" id="KW-0472">Membrane</keyword>
<dbReference type="RefSeq" id="WP_157191929.1">
    <property type="nucleotide sequence ID" value="NZ_CP046621.1"/>
</dbReference>